<dbReference type="GO" id="GO:0051537">
    <property type="term" value="F:2 iron, 2 sulfur cluster binding"/>
    <property type="evidence" value="ECO:0007669"/>
    <property type="project" value="UniProtKB-UniRule"/>
</dbReference>
<keyword evidence="5 10" id="KW-0001">2Fe-2S</keyword>
<feature type="binding site" evidence="10">
    <location>
        <position position="319"/>
    </location>
    <ligand>
        <name>[4Fe-4S] cluster</name>
        <dbReference type="ChEBI" id="CHEBI:49883"/>
    </ligand>
</feature>
<comment type="caution">
    <text evidence="14">The sequence shown here is derived from an EMBL/GenBank/DDBJ whole genome shotgun (WGS) entry which is preliminary data.</text>
</comment>
<evidence type="ECO:0000313" key="14">
    <source>
        <dbReference type="EMBL" id="KAI9245549.1"/>
    </source>
</evidence>
<evidence type="ECO:0000256" key="8">
    <source>
        <dbReference type="ARBA" id="ARBA00023014"/>
    </source>
</evidence>
<evidence type="ECO:0000256" key="6">
    <source>
        <dbReference type="ARBA" id="ARBA00022723"/>
    </source>
</evidence>
<keyword evidence="3 10" id="KW-0004">4Fe-4S</keyword>
<dbReference type="Gene3D" id="3.40.50.150">
    <property type="entry name" value="Vaccinia Virus protein VP39"/>
    <property type="match status" value="1"/>
</dbReference>
<dbReference type="GO" id="GO:0016226">
    <property type="term" value="P:iron-sulfur cluster assembly"/>
    <property type="evidence" value="ECO:0007669"/>
    <property type="project" value="UniProtKB-UniRule"/>
</dbReference>
<name>A0AAD5JXL2_9FUNG</name>
<keyword evidence="7 10" id="KW-0408">Iron</keyword>
<feature type="binding site" evidence="10">
    <location>
        <position position="316"/>
    </location>
    <ligand>
        <name>[4Fe-4S] cluster</name>
        <dbReference type="ChEBI" id="CHEBI:49883"/>
    </ligand>
</feature>
<evidence type="ECO:0000256" key="5">
    <source>
        <dbReference type="ARBA" id="ARBA00022714"/>
    </source>
</evidence>
<dbReference type="GO" id="GO:0009055">
    <property type="term" value="F:electron transfer activity"/>
    <property type="evidence" value="ECO:0007669"/>
    <property type="project" value="UniProtKB-UniRule"/>
</dbReference>
<dbReference type="Pfam" id="PF05093">
    <property type="entry name" value="CIAPIN1"/>
    <property type="match status" value="1"/>
</dbReference>
<evidence type="ECO:0000256" key="2">
    <source>
        <dbReference type="ARBA" id="ARBA00008169"/>
    </source>
</evidence>
<feature type="binding site" evidence="10">
    <location>
        <position position="305"/>
    </location>
    <ligand>
        <name>[4Fe-4S] cluster</name>
        <dbReference type="ChEBI" id="CHEBI:49883"/>
    </ligand>
</feature>
<evidence type="ECO:0000256" key="11">
    <source>
        <dbReference type="SAM" id="MobiDB-lite"/>
    </source>
</evidence>
<feature type="binding site" evidence="10">
    <location>
        <position position="247"/>
    </location>
    <ligand>
        <name>[2Fe-2S] cluster</name>
        <dbReference type="ChEBI" id="CHEBI:190135"/>
    </ligand>
</feature>
<feature type="binding site" evidence="10">
    <location>
        <position position="257"/>
    </location>
    <ligand>
        <name>[2Fe-2S] cluster</name>
        <dbReference type="ChEBI" id="CHEBI:190135"/>
    </ligand>
</feature>
<proteinExistence type="inferred from homology"/>
<keyword evidence="8 10" id="KW-0411">Iron-sulfur</keyword>
<dbReference type="GO" id="GO:0046872">
    <property type="term" value="F:metal ion binding"/>
    <property type="evidence" value="ECO:0007669"/>
    <property type="project" value="UniProtKB-KW"/>
</dbReference>
<feature type="short sequence motif" description="Cx2C motif 2" evidence="10">
    <location>
        <begin position="316"/>
        <end position="319"/>
    </location>
</feature>
<gene>
    <name evidence="14" type="ORF">BDA99DRAFT_528022</name>
</gene>
<comment type="caution">
    <text evidence="10">Lacks conserved residue(s) required for the propagation of feature annotation.</text>
</comment>
<sequence>MVVANFEASQGDSVLFVSPASVNQDALMKAKNTTQDQVGGNGTTAFEAMERVAEAPLTKSSYSKIYSNAIPPTNTVHTPQVLSRFLSTLTANGTLVLFEPIALEDLNASLCPVTRKESDLVSLLKLTGFVDVNVTQVETVSDAELAEFIKAWGAVRVEQGVQALSGKLGVARVEVKKPAYEVGQKVTLNFRKKKSTETNTPAAAKKSVWTVSGNDGDDEELEDEDALLDDEDLVKPSKESLARPDDCEMEGGRRKACKNCTCGRAGMDVEDEADNVVSLDLMEDDGDTSDDVVDVDPTPKEVGGCGSCALGDAFRCSTCPYLGMPAFNPGEKITLGGMFEKDDIDI</sequence>
<evidence type="ECO:0000256" key="9">
    <source>
        <dbReference type="ARBA" id="ARBA00023128"/>
    </source>
</evidence>
<comment type="similarity">
    <text evidence="2 10">Belongs to the anamorsin family.</text>
</comment>
<reference evidence="14" key="2">
    <citation type="submission" date="2023-02" db="EMBL/GenBank/DDBJ databases">
        <authorList>
            <consortium name="DOE Joint Genome Institute"/>
            <person name="Mondo S.J."/>
            <person name="Chang Y."/>
            <person name="Wang Y."/>
            <person name="Ahrendt S."/>
            <person name="Andreopoulos W."/>
            <person name="Barry K."/>
            <person name="Beard J."/>
            <person name="Benny G.L."/>
            <person name="Blankenship S."/>
            <person name="Bonito G."/>
            <person name="Cuomo C."/>
            <person name="Desiro A."/>
            <person name="Gervers K.A."/>
            <person name="Hundley H."/>
            <person name="Kuo A."/>
            <person name="LaButti K."/>
            <person name="Lang B.F."/>
            <person name="Lipzen A."/>
            <person name="O'Donnell K."/>
            <person name="Pangilinan J."/>
            <person name="Reynolds N."/>
            <person name="Sandor L."/>
            <person name="Smith M.W."/>
            <person name="Tsang A."/>
            <person name="Grigoriev I.V."/>
            <person name="Stajich J.E."/>
            <person name="Spatafora J.W."/>
        </authorList>
    </citation>
    <scope>NUCLEOTIDE SEQUENCE</scope>
    <source>
        <strain evidence="14">RSA 2281</strain>
    </source>
</reference>
<feature type="binding site" evidence="10">
    <location>
        <position position="308"/>
    </location>
    <ligand>
        <name>[4Fe-4S] cluster</name>
        <dbReference type="ChEBI" id="CHEBI:49883"/>
    </ligand>
</feature>
<comment type="cofactor">
    <cofactor evidence="1 10">
        <name>[4Fe-4S] cluster</name>
        <dbReference type="ChEBI" id="CHEBI:49883"/>
    </cofactor>
</comment>
<dbReference type="GO" id="GO:0005758">
    <property type="term" value="C:mitochondrial intermembrane space"/>
    <property type="evidence" value="ECO:0007669"/>
    <property type="project" value="UniProtKB-SubCell"/>
</dbReference>
<keyword evidence="6 10" id="KW-0479">Metal-binding</keyword>
<dbReference type="AlphaFoldDB" id="A0AAD5JXL2"/>
<evidence type="ECO:0000256" key="1">
    <source>
        <dbReference type="ARBA" id="ARBA00001966"/>
    </source>
</evidence>
<protein>
    <submittedName>
        <fullName evidence="14">Cytokine-induced anti-apoptosis inhibitor 1, Fe-S biogenesis-domain-containing protein</fullName>
    </submittedName>
</protein>
<evidence type="ECO:0000256" key="10">
    <source>
        <dbReference type="HAMAP-Rule" id="MF_03115"/>
    </source>
</evidence>
<dbReference type="InterPro" id="IPR007785">
    <property type="entry name" value="Anamorsin"/>
</dbReference>
<comment type="domain">
    <text evidence="10">The N-terminal domain has structural similarity with S-adenosyl-L-methionine-dependent methyltransferases, but does not bind S-adenosyl-L-methionine. It is required for correct assembly of the 2 Fe-S clusters.</text>
</comment>
<evidence type="ECO:0000256" key="3">
    <source>
        <dbReference type="ARBA" id="ARBA00022485"/>
    </source>
</evidence>
<keyword evidence="15" id="KW-1185">Reference proteome</keyword>
<dbReference type="InterPro" id="IPR029063">
    <property type="entry name" value="SAM-dependent_MTases_sf"/>
</dbReference>
<dbReference type="Pfam" id="PF20922">
    <property type="entry name" value="Anamorsin_N"/>
    <property type="match status" value="1"/>
</dbReference>
<evidence type="ECO:0000313" key="15">
    <source>
        <dbReference type="Proteomes" id="UP001209540"/>
    </source>
</evidence>
<evidence type="ECO:0000259" key="13">
    <source>
        <dbReference type="Pfam" id="PF20922"/>
    </source>
</evidence>
<feature type="binding site" evidence="10">
    <location>
        <position position="260"/>
    </location>
    <ligand>
        <name>[2Fe-2S] cluster</name>
        <dbReference type="ChEBI" id="CHEBI:190135"/>
    </ligand>
</feature>
<feature type="region of interest" description="Disordered" evidence="11">
    <location>
        <begin position="193"/>
        <end position="222"/>
    </location>
</feature>
<dbReference type="InterPro" id="IPR046408">
    <property type="entry name" value="CIAPIN1"/>
</dbReference>
<dbReference type="PANTHER" id="PTHR13273">
    <property type="entry name" value="ANAMORSIN"/>
    <property type="match status" value="1"/>
</dbReference>
<feature type="short sequence motif" description="Cx2C motif 1" evidence="10">
    <location>
        <begin position="305"/>
        <end position="308"/>
    </location>
</feature>
<dbReference type="Proteomes" id="UP001209540">
    <property type="component" value="Unassembled WGS sequence"/>
</dbReference>
<evidence type="ECO:0000259" key="12">
    <source>
        <dbReference type="Pfam" id="PF05093"/>
    </source>
</evidence>
<reference evidence="14" key="1">
    <citation type="journal article" date="2022" name="IScience">
        <title>Evolution of zygomycete secretomes and the origins of terrestrial fungal ecologies.</title>
        <authorList>
            <person name="Chang Y."/>
            <person name="Wang Y."/>
            <person name="Mondo S."/>
            <person name="Ahrendt S."/>
            <person name="Andreopoulos W."/>
            <person name="Barry K."/>
            <person name="Beard J."/>
            <person name="Benny G.L."/>
            <person name="Blankenship S."/>
            <person name="Bonito G."/>
            <person name="Cuomo C."/>
            <person name="Desiro A."/>
            <person name="Gervers K.A."/>
            <person name="Hundley H."/>
            <person name="Kuo A."/>
            <person name="LaButti K."/>
            <person name="Lang B.F."/>
            <person name="Lipzen A."/>
            <person name="O'Donnell K."/>
            <person name="Pangilinan J."/>
            <person name="Reynolds N."/>
            <person name="Sandor L."/>
            <person name="Smith M.E."/>
            <person name="Tsang A."/>
            <person name="Grigoriev I.V."/>
            <person name="Stajich J.E."/>
            <person name="Spatafora J.W."/>
        </authorList>
    </citation>
    <scope>NUCLEOTIDE SEQUENCE</scope>
    <source>
        <strain evidence="14">RSA 2281</strain>
    </source>
</reference>
<feature type="domain" description="Anamorsin N-terminal" evidence="13">
    <location>
        <begin position="11"/>
        <end position="184"/>
    </location>
</feature>
<keyword evidence="9 10" id="KW-0496">Mitochondrion</keyword>
<organism evidence="14 15">
    <name type="scientific">Phascolomyces articulosus</name>
    <dbReference type="NCBI Taxonomy" id="60185"/>
    <lineage>
        <taxon>Eukaryota</taxon>
        <taxon>Fungi</taxon>
        <taxon>Fungi incertae sedis</taxon>
        <taxon>Mucoromycota</taxon>
        <taxon>Mucoromycotina</taxon>
        <taxon>Mucoromycetes</taxon>
        <taxon>Mucorales</taxon>
        <taxon>Lichtheimiaceae</taxon>
        <taxon>Phascolomyces</taxon>
    </lineage>
</organism>
<evidence type="ECO:0000256" key="7">
    <source>
        <dbReference type="ARBA" id="ARBA00023004"/>
    </source>
</evidence>
<accession>A0AAD5JXL2</accession>
<comment type="domain">
    <text evidence="10">The twin Cx2C motifs are involved in the recognition by the mitochondrial MIA40-ERV1 disulfide relay system. The formation of 2 disulfide bonds in the Cx2C motifs through dithiol/disulfide exchange reactions effectively traps the protein in the mitochondrial intermembrane space.</text>
</comment>
<evidence type="ECO:0000256" key="4">
    <source>
        <dbReference type="ARBA" id="ARBA00022490"/>
    </source>
</evidence>
<dbReference type="HAMAP" id="MF_03115">
    <property type="entry name" value="Anamorsin"/>
    <property type="match status" value="1"/>
</dbReference>
<dbReference type="PANTHER" id="PTHR13273:SF14">
    <property type="entry name" value="ANAMORSIN"/>
    <property type="match status" value="1"/>
</dbReference>
<comment type="cofactor">
    <cofactor evidence="10">
        <name>[2Fe-2S] cluster</name>
        <dbReference type="ChEBI" id="CHEBI:190135"/>
    </cofactor>
</comment>
<keyword evidence="4 10" id="KW-0963">Cytoplasm</keyword>
<dbReference type="EMBL" id="JAIXMP010000051">
    <property type="protein sequence ID" value="KAI9245549.1"/>
    <property type="molecule type" value="Genomic_DNA"/>
</dbReference>
<feature type="binding site" evidence="10">
    <location>
        <position position="262"/>
    </location>
    <ligand>
        <name>[2Fe-2S] cluster</name>
        <dbReference type="ChEBI" id="CHEBI:190135"/>
    </ligand>
</feature>
<dbReference type="InterPro" id="IPR049011">
    <property type="entry name" value="Anamorsin_N_metazoan"/>
</dbReference>
<comment type="domain">
    <text evidence="10">The C-terminal domain binds 2 Fe-S clusters but is otherwise mostly in an intrinsically disordered conformation.</text>
</comment>
<dbReference type="GO" id="GO:0051539">
    <property type="term" value="F:4 iron, 4 sulfur cluster binding"/>
    <property type="evidence" value="ECO:0007669"/>
    <property type="project" value="UniProtKB-KW"/>
</dbReference>
<comment type="subcellular location">
    <subcellularLocation>
        <location evidence="10">Cytoplasm</location>
    </subcellularLocation>
    <subcellularLocation>
        <location evidence="10">Mitochondrion intermembrane space</location>
    </subcellularLocation>
</comment>
<feature type="region of interest" description="Fe-S binding site B" evidence="10">
    <location>
        <begin position="305"/>
        <end position="319"/>
    </location>
</feature>
<feature type="domain" description="Anamorsin C-terminal" evidence="12">
    <location>
        <begin position="242"/>
        <end position="335"/>
    </location>
</feature>